<evidence type="ECO:0000313" key="3">
    <source>
        <dbReference type="Proteomes" id="UP000094455"/>
    </source>
</evidence>
<dbReference type="EMBL" id="KV454007">
    <property type="protein sequence ID" value="ODQ44314.1"/>
    <property type="molecule type" value="Genomic_DNA"/>
</dbReference>
<accession>A0A1E3NDX2</accession>
<organism evidence="2 3">
    <name type="scientific">Pichia membranifaciens NRRL Y-2026</name>
    <dbReference type="NCBI Taxonomy" id="763406"/>
    <lineage>
        <taxon>Eukaryota</taxon>
        <taxon>Fungi</taxon>
        <taxon>Dikarya</taxon>
        <taxon>Ascomycota</taxon>
        <taxon>Saccharomycotina</taxon>
        <taxon>Pichiomycetes</taxon>
        <taxon>Pichiales</taxon>
        <taxon>Pichiaceae</taxon>
        <taxon>Pichia</taxon>
    </lineage>
</organism>
<dbReference type="Proteomes" id="UP000094455">
    <property type="component" value="Unassembled WGS sequence"/>
</dbReference>
<evidence type="ECO:0000313" key="2">
    <source>
        <dbReference type="EMBL" id="ODQ44314.1"/>
    </source>
</evidence>
<evidence type="ECO:0000256" key="1">
    <source>
        <dbReference type="SAM" id="MobiDB-lite"/>
    </source>
</evidence>
<gene>
    <name evidence="2" type="ORF">PICMEDRAFT_65417</name>
</gene>
<dbReference type="AlphaFoldDB" id="A0A1E3NDX2"/>
<keyword evidence="3" id="KW-1185">Reference proteome</keyword>
<dbReference type="OrthoDB" id="185373at2759"/>
<dbReference type="GeneID" id="30180173"/>
<feature type="compositionally biased region" description="Basic and acidic residues" evidence="1">
    <location>
        <begin position="40"/>
        <end position="49"/>
    </location>
</feature>
<dbReference type="RefSeq" id="XP_019015427.1">
    <property type="nucleotide sequence ID" value="XM_019163486.1"/>
</dbReference>
<proteinExistence type="predicted"/>
<feature type="region of interest" description="Disordered" evidence="1">
    <location>
        <begin position="31"/>
        <end position="85"/>
    </location>
</feature>
<feature type="compositionally biased region" description="Low complexity" evidence="1">
    <location>
        <begin position="66"/>
        <end position="83"/>
    </location>
</feature>
<protein>
    <submittedName>
        <fullName evidence="2">Uncharacterized protein</fullName>
    </submittedName>
</protein>
<reference evidence="2 3" key="1">
    <citation type="journal article" date="2016" name="Proc. Natl. Acad. Sci. U.S.A.">
        <title>Comparative genomics of biotechnologically important yeasts.</title>
        <authorList>
            <person name="Riley R."/>
            <person name="Haridas S."/>
            <person name="Wolfe K.H."/>
            <person name="Lopes M.R."/>
            <person name="Hittinger C.T."/>
            <person name="Goeker M."/>
            <person name="Salamov A.A."/>
            <person name="Wisecaver J.H."/>
            <person name="Long T.M."/>
            <person name="Calvey C.H."/>
            <person name="Aerts A.L."/>
            <person name="Barry K.W."/>
            <person name="Choi C."/>
            <person name="Clum A."/>
            <person name="Coughlan A.Y."/>
            <person name="Deshpande S."/>
            <person name="Douglass A.P."/>
            <person name="Hanson S.J."/>
            <person name="Klenk H.-P."/>
            <person name="LaButti K.M."/>
            <person name="Lapidus A."/>
            <person name="Lindquist E.A."/>
            <person name="Lipzen A.M."/>
            <person name="Meier-Kolthoff J.P."/>
            <person name="Ohm R.A."/>
            <person name="Otillar R.P."/>
            <person name="Pangilinan J.L."/>
            <person name="Peng Y."/>
            <person name="Rokas A."/>
            <person name="Rosa C.A."/>
            <person name="Scheuner C."/>
            <person name="Sibirny A.A."/>
            <person name="Slot J.C."/>
            <person name="Stielow J.B."/>
            <person name="Sun H."/>
            <person name="Kurtzman C.P."/>
            <person name="Blackwell M."/>
            <person name="Grigoriev I.V."/>
            <person name="Jeffries T.W."/>
        </authorList>
    </citation>
    <scope>NUCLEOTIDE SEQUENCE [LARGE SCALE GENOMIC DNA]</scope>
    <source>
        <strain evidence="2 3">NRRL Y-2026</strain>
    </source>
</reference>
<sequence length="926" mass="108026">MQYLKRQGLVSVAFGQHSRGVRTRTPIKIDLTKGKNKKKGAIDIQDKDPGVPVSDGKVERSRFSRFSGTSPSHSFTSTPSSSSRNNEYLNEVMQEMKFKKPQDIVNELTARFKQDGVEVDTDFINRMVQESAKEQELVSEYIKDPSMTLSKVSEEEINRYIDWLIEDGKSRISDQHRDTYREKVEIRKKLDEFMTSDENETGSDPEAMTKAFAMAQELSVMDSKSSLNKLPLFLKHLTKMSNVDLQSSVPLEKYAALYELSTQIVDSDRRERCIYLCGKLLYQALRRDLGPRARPDPVNEKFFIESCIRYNDLDRAFFLYDTRKEKDVKNERFWFELGVCIHLSRYFNESTSLPDNAGENNKNENQMENEDLSKAIDLVHDIRDRWGYVNNLTLIDALKKCCMKENFDDAFWFWEDIEINIQNLGIVKEIVVPETRLYDDKDREQVYNYYNRTEPISYDGILECIFSFIGGLQFERGVQMLKNVVEIDEEFIYEFVRRFGEQFKYSGRELFLITLEENSRVNYPSSHKLSTEIRDYLIEEISTLQKTRCVSYNEAKIVEDINIYLERLAKLKSKHLSKINDLQEIIQSGEKLTSFDVRSLLEILLQHKSAASFQLACRLIGQMNEHKSNGVVDSILPVANSYAYTEFCKLFLIQSNPRVKEINDLLQMMVDYDIKMEQELANKIILSFISKKLYSEAIKFIETYVFSDNPIAVNHIRLGKPGTKNLWTTLFCAYYKSVVSGTLTGDLFSLRLNSLRSLMKKMMEQEVDDNFTIQEAVGTLLAYGDFPGSICLIQWYGKLVGEKNIKFDFVLAIKTKFELSISKAERYLKHTGKAAHQYEQKIKQYRHHFGVQSLHDDFKTRRDFSWQEVAMVLYKYAELFCYKSTYTKEDPFSLLLPDSERYHNKAVFETNLSGLQRFYNLPEWKP</sequence>
<name>A0A1E3NDX2_9ASCO</name>